<feature type="region of interest" description="Disordered" evidence="1">
    <location>
        <begin position="887"/>
        <end position="916"/>
    </location>
</feature>
<dbReference type="PANTHER" id="PTHR23011:SF28">
    <property type="entry name" value="CYCLIC NUCLEOTIDE-BINDING DOMAIN CONTAINING PROTEIN"/>
    <property type="match status" value="1"/>
</dbReference>
<protein>
    <recommendedName>
        <fullName evidence="2">Cyclic nucleotide-binding domain-containing protein</fullName>
    </recommendedName>
</protein>
<name>A0AAE0Z4S9_9GAST</name>
<dbReference type="EMBL" id="JAWDGP010004637">
    <property type="protein sequence ID" value="KAK3762783.1"/>
    <property type="molecule type" value="Genomic_DNA"/>
</dbReference>
<dbReference type="AlphaFoldDB" id="A0AAE0Z4S9"/>
<feature type="region of interest" description="Disordered" evidence="1">
    <location>
        <begin position="304"/>
        <end position="330"/>
    </location>
</feature>
<dbReference type="InterPro" id="IPR018490">
    <property type="entry name" value="cNMP-bd_dom_sf"/>
</dbReference>
<evidence type="ECO:0000256" key="1">
    <source>
        <dbReference type="SAM" id="MobiDB-lite"/>
    </source>
</evidence>
<dbReference type="InterPro" id="IPR014710">
    <property type="entry name" value="RmlC-like_jellyroll"/>
</dbReference>
<comment type="caution">
    <text evidence="3">The sequence shown here is derived from an EMBL/GenBank/DDBJ whole genome shotgun (WGS) entry which is preliminary data.</text>
</comment>
<dbReference type="PANTHER" id="PTHR23011">
    <property type="entry name" value="CYCLIC NUCLEOTIDE-BINDING DOMAIN CONTAINING PROTEIN"/>
    <property type="match status" value="1"/>
</dbReference>
<gene>
    <name evidence="3" type="ORF">RRG08_040480</name>
</gene>
<accession>A0AAE0Z4S9</accession>
<keyword evidence="4" id="KW-1185">Reference proteome</keyword>
<dbReference type="CDD" id="cd00038">
    <property type="entry name" value="CAP_ED"/>
    <property type="match status" value="1"/>
</dbReference>
<dbReference type="Pfam" id="PF00027">
    <property type="entry name" value="cNMP_binding"/>
    <property type="match status" value="1"/>
</dbReference>
<dbReference type="Gene3D" id="2.60.120.10">
    <property type="entry name" value="Jelly Rolls"/>
    <property type="match status" value="1"/>
</dbReference>
<reference evidence="3" key="1">
    <citation type="journal article" date="2023" name="G3 (Bethesda)">
        <title>A reference genome for the long-term kleptoplast-retaining sea slug Elysia crispata morphotype clarki.</title>
        <authorList>
            <person name="Eastman K.E."/>
            <person name="Pendleton A.L."/>
            <person name="Shaikh M.A."/>
            <person name="Suttiyut T."/>
            <person name="Ogas R."/>
            <person name="Tomko P."/>
            <person name="Gavelis G."/>
            <person name="Widhalm J.R."/>
            <person name="Wisecaver J.H."/>
        </authorList>
    </citation>
    <scope>NUCLEOTIDE SEQUENCE</scope>
    <source>
        <strain evidence="3">ECLA1</strain>
    </source>
</reference>
<evidence type="ECO:0000259" key="2">
    <source>
        <dbReference type="PROSITE" id="PS50042"/>
    </source>
</evidence>
<organism evidence="3 4">
    <name type="scientific">Elysia crispata</name>
    <name type="common">lettuce slug</name>
    <dbReference type="NCBI Taxonomy" id="231223"/>
    <lineage>
        <taxon>Eukaryota</taxon>
        <taxon>Metazoa</taxon>
        <taxon>Spiralia</taxon>
        <taxon>Lophotrochozoa</taxon>
        <taxon>Mollusca</taxon>
        <taxon>Gastropoda</taxon>
        <taxon>Heterobranchia</taxon>
        <taxon>Euthyneura</taxon>
        <taxon>Panpulmonata</taxon>
        <taxon>Sacoglossa</taxon>
        <taxon>Placobranchoidea</taxon>
        <taxon>Plakobranchidae</taxon>
        <taxon>Elysia</taxon>
    </lineage>
</organism>
<feature type="region of interest" description="Disordered" evidence="1">
    <location>
        <begin position="138"/>
        <end position="164"/>
    </location>
</feature>
<evidence type="ECO:0000313" key="4">
    <source>
        <dbReference type="Proteomes" id="UP001283361"/>
    </source>
</evidence>
<dbReference type="InterPro" id="IPR000595">
    <property type="entry name" value="cNMP-bd_dom"/>
</dbReference>
<dbReference type="Proteomes" id="UP001283361">
    <property type="component" value="Unassembled WGS sequence"/>
</dbReference>
<dbReference type="SUPFAM" id="SSF51206">
    <property type="entry name" value="cAMP-binding domain-like"/>
    <property type="match status" value="2"/>
</dbReference>
<feature type="domain" description="Cyclic nucleotide-binding" evidence="2">
    <location>
        <begin position="634"/>
        <end position="718"/>
    </location>
</feature>
<feature type="region of interest" description="Disordered" evidence="1">
    <location>
        <begin position="72"/>
        <end position="107"/>
    </location>
</feature>
<proteinExistence type="predicted"/>
<feature type="region of interest" description="Disordered" evidence="1">
    <location>
        <begin position="928"/>
        <end position="955"/>
    </location>
</feature>
<evidence type="ECO:0000313" key="3">
    <source>
        <dbReference type="EMBL" id="KAK3762783.1"/>
    </source>
</evidence>
<dbReference type="PROSITE" id="PS50042">
    <property type="entry name" value="CNMP_BINDING_3"/>
    <property type="match status" value="1"/>
</dbReference>
<dbReference type="SMART" id="SM00100">
    <property type="entry name" value="cNMP"/>
    <property type="match status" value="1"/>
</dbReference>
<sequence length="1096" mass="123208">MAAAAVVSPSPVSGLMKPNAKLEMRKSFSVGPGLSGGASETLRTQNQIPDQCTSSPTQVLWLNLKDDGLPDGTPLDEKAYTPRASIAATPTGPDTSRRRTRRQSSLQSLFPVSRVDLPYLVSSHSSDIRRLSQLSGDLNLTSRRPDSDNDSVFASPRKAPGMRKGSILRRKSSFGGYTAPSSPLPTIEQKRSLKKTVSFGNLTSRLSDASDISSNIMTRDRRLSSIGSSVPDDLPDKSINVNSTFSILVYLSRSFLPVCLTDLGEQNQNKRMTRRVSMMTSLREELMQVDKVNVKKYAQKQDDIARTRKARRDPMHREKSEEIGQDRPSKELFANLKHRPSMPSLTQRSDSVGVWLRGSTFFLRREEVRDAAVPREDGCGSEEDEEESGEVTLEYSNLPYSQRINVNDESNILRLAAKGGRHGSLTQRTLISQFDVKANDTVPSPKNRNDQVLAPPGTVQLDAATREKLQKIYDQMVKPEAKVTALPGLLGRNRGSVTQDEIATETLGVFRKRIRRKKKPKNRFKRLASFVLVLLRLWVHHAGRVNELLELVDSVNMDGEEEKGDLLFDITEFKAEKEVHVPEEAKRILKKRPSERTEGEVHYVQIALRNYKSLAEYPVKMQKKLAAKAWFEGFGAKRVIVREGHIPMCFYFVMSGSAVVSVMDLEKGVAKTVLYYGRGDSFGELAIMNATRRQSTVISKEDIELLVISAEDFIDIFMNGGLTDPKDPFLCSLSYFDGWPLEKLGENPKKAQFCYYKRGAILVKDSKNNDRIVIVKSGSCRLLIKLKAVDPTKPIKVERKTRKEFREALLEDLKSEEYLSHEDRLELAIETELRELENQNQLMRFYALPEIFVEANNEYKELQKLHAEHAEHVGFSVADKLRQSAVLSRTDGPSRAGTSASMGDRQSGAGSAMGQNKLNSLIKKGPYMAKSKSEMSTGDVVKEEEEGADKQTLETSLNDFLRENVTSALEDGKEPAPPEPEPMYVNVQTLNKGMAFGISDIFFEDQPSMILVSNGAECITVNKKLFMDNASHAFTTRLREDIYPYPTEADMQHNLDLQVHWDHHKRSRVSDVIRDINFKRSKQHDARARFTPDLGY</sequence>